<keyword evidence="3" id="KW-1185">Reference proteome</keyword>
<name>A0A814LI36_9BILA</name>
<evidence type="ECO:0008006" key="4">
    <source>
        <dbReference type="Google" id="ProtNLM"/>
    </source>
</evidence>
<evidence type="ECO:0000313" key="3">
    <source>
        <dbReference type="Proteomes" id="UP000663829"/>
    </source>
</evidence>
<dbReference type="AlphaFoldDB" id="A0A814LI36"/>
<evidence type="ECO:0000313" key="1">
    <source>
        <dbReference type="EMBL" id="CAF1065319.1"/>
    </source>
</evidence>
<dbReference type="EMBL" id="CAJNOQ010004575">
    <property type="protein sequence ID" value="CAF1065319.1"/>
    <property type="molecule type" value="Genomic_DNA"/>
</dbReference>
<dbReference type="OrthoDB" id="10065929at2759"/>
<sequence length="310" mass="34571">MDCISAETLRKEHENELVLNFQYKSQILRKINTLYNRLPGHNGSSPHGGTTILSKEEESHLVYVIKTMQDYNHPVSNSNVCTIAWCYMAELKKDIPDNGPGKDWFYGFMRRWSSELKIMKSMKFEKARNDALSVQVLDIWFNKLYIMLKKLDLFDKPTNIFNCDESEFSDDPDKKSVVVRRERRYSIDVHGGSGKSQTAVLLTTSASGRFSVIVDDKTVQSSIPSASSTSLSMDASLIDQINSSLITTTPVVSALKSSVSKTSSIIASSFSLLNASQDPSSSLSIDSSVKTIKSLVEPVSPYNSKIFSAY</sequence>
<accession>A0A814LI36</accession>
<dbReference type="Proteomes" id="UP000663829">
    <property type="component" value="Unassembled WGS sequence"/>
</dbReference>
<reference evidence="1" key="1">
    <citation type="submission" date="2021-02" db="EMBL/GenBank/DDBJ databases">
        <authorList>
            <person name="Nowell W R."/>
        </authorList>
    </citation>
    <scope>NUCLEOTIDE SEQUENCE</scope>
</reference>
<proteinExistence type="predicted"/>
<evidence type="ECO:0000313" key="2">
    <source>
        <dbReference type="EMBL" id="CAF3833063.1"/>
    </source>
</evidence>
<protein>
    <recommendedName>
        <fullName evidence="4">HTH CENPB-type domain-containing protein</fullName>
    </recommendedName>
</protein>
<dbReference type="EMBL" id="CAJOBC010004575">
    <property type="protein sequence ID" value="CAF3833063.1"/>
    <property type="molecule type" value="Genomic_DNA"/>
</dbReference>
<comment type="caution">
    <text evidence="1">The sequence shown here is derived from an EMBL/GenBank/DDBJ whole genome shotgun (WGS) entry which is preliminary data.</text>
</comment>
<dbReference type="Proteomes" id="UP000681722">
    <property type="component" value="Unassembled WGS sequence"/>
</dbReference>
<organism evidence="1 3">
    <name type="scientific">Didymodactylos carnosus</name>
    <dbReference type="NCBI Taxonomy" id="1234261"/>
    <lineage>
        <taxon>Eukaryota</taxon>
        <taxon>Metazoa</taxon>
        <taxon>Spiralia</taxon>
        <taxon>Gnathifera</taxon>
        <taxon>Rotifera</taxon>
        <taxon>Eurotatoria</taxon>
        <taxon>Bdelloidea</taxon>
        <taxon>Philodinida</taxon>
        <taxon>Philodinidae</taxon>
        <taxon>Didymodactylos</taxon>
    </lineage>
</organism>
<gene>
    <name evidence="1" type="ORF">GPM918_LOCUS16993</name>
    <name evidence="2" type="ORF">SRO942_LOCUS16992</name>
</gene>